<comment type="caution">
    <text evidence="7">The sequence shown here is derived from an EMBL/GenBank/DDBJ whole genome shotgun (WGS) entry which is preliminary data.</text>
</comment>
<evidence type="ECO:0000259" key="6">
    <source>
        <dbReference type="Pfam" id="PF07732"/>
    </source>
</evidence>
<gene>
    <name evidence="7" type="ORF">GCM10011519_30170</name>
</gene>
<keyword evidence="1" id="KW-0479">Metal-binding</keyword>
<reference evidence="7" key="2">
    <citation type="submission" date="2020-09" db="EMBL/GenBank/DDBJ databases">
        <authorList>
            <person name="Sun Q."/>
            <person name="Zhou Y."/>
        </authorList>
    </citation>
    <scope>NUCLEOTIDE SEQUENCE</scope>
    <source>
        <strain evidence="7">CGMCC 1.16067</strain>
    </source>
</reference>
<protein>
    <submittedName>
        <fullName evidence="7">Oxidase (Copper-binding protein)</fullName>
    </submittedName>
</protein>
<dbReference type="AlphaFoldDB" id="A0A917BRH4"/>
<dbReference type="CDD" id="cd13896">
    <property type="entry name" value="CuRO_3_CopA"/>
    <property type="match status" value="1"/>
</dbReference>
<keyword evidence="3" id="KW-0186">Copper</keyword>
<feature type="domain" description="Plastocyanin-like" evidence="6">
    <location>
        <begin position="52"/>
        <end position="160"/>
    </location>
</feature>
<dbReference type="InterPro" id="IPR008972">
    <property type="entry name" value="Cupredoxin"/>
</dbReference>
<dbReference type="InterPro" id="IPR045087">
    <property type="entry name" value="Cu-oxidase_fam"/>
</dbReference>
<dbReference type="Pfam" id="PF07731">
    <property type="entry name" value="Cu-oxidase_2"/>
    <property type="match status" value="1"/>
</dbReference>
<dbReference type="EMBL" id="BMKQ01000001">
    <property type="protein sequence ID" value="GGF54222.1"/>
    <property type="molecule type" value="Genomic_DNA"/>
</dbReference>
<name>A0A917BRH4_9ACTN</name>
<evidence type="ECO:0000259" key="5">
    <source>
        <dbReference type="Pfam" id="PF07731"/>
    </source>
</evidence>
<dbReference type="Proteomes" id="UP000649179">
    <property type="component" value="Unassembled WGS sequence"/>
</dbReference>
<dbReference type="CDD" id="cd13870">
    <property type="entry name" value="CuRO_2_CopA_like_1"/>
    <property type="match status" value="1"/>
</dbReference>
<dbReference type="PANTHER" id="PTHR11709">
    <property type="entry name" value="MULTI-COPPER OXIDASE"/>
    <property type="match status" value="1"/>
</dbReference>
<proteinExistence type="predicted"/>
<dbReference type="GO" id="GO:0016491">
    <property type="term" value="F:oxidoreductase activity"/>
    <property type="evidence" value="ECO:0007669"/>
    <property type="project" value="UniProtKB-KW"/>
</dbReference>
<evidence type="ECO:0000313" key="8">
    <source>
        <dbReference type="Proteomes" id="UP000649179"/>
    </source>
</evidence>
<dbReference type="InterPro" id="IPR001117">
    <property type="entry name" value="Cu-oxidase_2nd"/>
</dbReference>
<keyword evidence="2" id="KW-0560">Oxidoreductase</keyword>
<reference evidence="7" key="1">
    <citation type="journal article" date="2014" name="Int. J. Syst. Evol. Microbiol.">
        <title>Complete genome sequence of Corynebacterium casei LMG S-19264T (=DSM 44701T), isolated from a smear-ripened cheese.</title>
        <authorList>
            <consortium name="US DOE Joint Genome Institute (JGI-PGF)"/>
            <person name="Walter F."/>
            <person name="Albersmeier A."/>
            <person name="Kalinowski J."/>
            <person name="Ruckert C."/>
        </authorList>
    </citation>
    <scope>NUCLEOTIDE SEQUENCE</scope>
    <source>
        <strain evidence="7">CGMCC 1.16067</strain>
    </source>
</reference>
<evidence type="ECO:0000313" key="7">
    <source>
        <dbReference type="EMBL" id="GGF54222.1"/>
    </source>
</evidence>
<dbReference type="Pfam" id="PF07732">
    <property type="entry name" value="Cu-oxidase_3"/>
    <property type="match status" value="1"/>
</dbReference>
<feature type="domain" description="Plastocyanin-like" evidence="5">
    <location>
        <begin position="366"/>
        <end position="476"/>
    </location>
</feature>
<dbReference type="InterPro" id="IPR002355">
    <property type="entry name" value="Cu_oxidase_Cu_BS"/>
</dbReference>
<dbReference type="Gene3D" id="2.60.40.420">
    <property type="entry name" value="Cupredoxins - blue copper proteins"/>
    <property type="match status" value="3"/>
</dbReference>
<dbReference type="SUPFAM" id="SSF49503">
    <property type="entry name" value="Cupredoxins"/>
    <property type="match status" value="3"/>
</dbReference>
<dbReference type="Pfam" id="PF00394">
    <property type="entry name" value="Cu-oxidase"/>
    <property type="match status" value="1"/>
</dbReference>
<evidence type="ECO:0000259" key="4">
    <source>
        <dbReference type="Pfam" id="PF00394"/>
    </source>
</evidence>
<evidence type="ECO:0000256" key="2">
    <source>
        <dbReference type="ARBA" id="ARBA00023002"/>
    </source>
</evidence>
<feature type="domain" description="Plastocyanin-like" evidence="4">
    <location>
        <begin position="168"/>
        <end position="312"/>
    </location>
</feature>
<evidence type="ECO:0000256" key="3">
    <source>
        <dbReference type="ARBA" id="ARBA00023008"/>
    </source>
</evidence>
<dbReference type="PANTHER" id="PTHR11709:SF394">
    <property type="entry name" value="FI03373P-RELATED"/>
    <property type="match status" value="1"/>
</dbReference>
<dbReference type="GO" id="GO:0005507">
    <property type="term" value="F:copper ion binding"/>
    <property type="evidence" value="ECO:0007669"/>
    <property type="project" value="InterPro"/>
</dbReference>
<keyword evidence="8" id="KW-1185">Reference proteome</keyword>
<evidence type="ECO:0000256" key="1">
    <source>
        <dbReference type="ARBA" id="ARBA00022723"/>
    </source>
</evidence>
<dbReference type="InterPro" id="IPR034279">
    <property type="entry name" value="CuRO_3_CopA"/>
</dbReference>
<dbReference type="InterPro" id="IPR011707">
    <property type="entry name" value="Cu-oxidase-like_N"/>
</dbReference>
<sequence length="480" mass="51231">MLAVAGGATALALARDGVDRIGPRSPEVAAAERARARSGRTVSRRLTAAPGTVDLAGRSARTTVYDGALPGREIRAAVGDRLRITMTNGLDDPTTVHWHGLALRNDMDGVPDVTMTPTAPGATTTYDFAVPHAGTYWYHPHVELQRDGGLSGPLVVEDPDEPLSYDEDVVLHLDDWTDGVGRSPQANLEDLARNGMGDMGGMEMSSDGGVDATHPLGTDTGDVAYPLHLVNGRPPADPYVVSTRPGRRIRFRLVNAGGDTAYRVAIGGHRMTVVASDGFPVEPVEVDALVIGMAERYDVLVTAGDGAFPIDVVPEGKEDPPARAVLRSASGVTPAAGAAGPAGRLLTYADLRPTEAVALRARKPDATLPVVLRMVRGGRTWTINDKTYDEHEPLDVLSGQRVRLVLDNRTTMFHPMHLHGHTYAVVSGGRPGVRKDTVNVLPGQRLAVDLDTDNPGQWLLHCHNLYHGALGMMTVVSYVR</sequence>
<accession>A0A917BRH4</accession>
<dbReference type="PROSITE" id="PS00080">
    <property type="entry name" value="MULTICOPPER_OXIDASE2"/>
    <property type="match status" value="1"/>
</dbReference>
<dbReference type="InterPro" id="IPR011706">
    <property type="entry name" value="Cu-oxidase_C"/>
</dbReference>
<organism evidence="7 8">
    <name type="scientific">Marmoricola endophyticus</name>
    <dbReference type="NCBI Taxonomy" id="2040280"/>
    <lineage>
        <taxon>Bacteria</taxon>
        <taxon>Bacillati</taxon>
        <taxon>Actinomycetota</taxon>
        <taxon>Actinomycetes</taxon>
        <taxon>Propionibacteriales</taxon>
        <taxon>Nocardioidaceae</taxon>
        <taxon>Marmoricola</taxon>
    </lineage>
</organism>